<dbReference type="SUPFAM" id="SSF51984">
    <property type="entry name" value="MurCD N-terminal domain"/>
    <property type="match status" value="1"/>
</dbReference>
<dbReference type="PANTHER" id="PTHR43692:SF1">
    <property type="entry name" value="UDP-N-ACETYLMURAMOYLALANINE--D-GLUTAMATE LIGASE"/>
    <property type="match status" value="1"/>
</dbReference>
<dbReference type="GO" id="GO:0008764">
    <property type="term" value="F:UDP-N-acetylmuramoylalanine-D-glutamate ligase activity"/>
    <property type="evidence" value="ECO:0007669"/>
    <property type="project" value="UniProtKB-UniRule"/>
</dbReference>
<dbReference type="SUPFAM" id="SSF53244">
    <property type="entry name" value="MurD-like peptide ligases, peptide-binding domain"/>
    <property type="match status" value="1"/>
</dbReference>
<evidence type="ECO:0000256" key="6">
    <source>
        <dbReference type="ARBA" id="ARBA00022840"/>
    </source>
</evidence>
<dbReference type="UniPathway" id="UPA00219"/>
<dbReference type="NCBIfam" id="TIGR01087">
    <property type="entry name" value="murD"/>
    <property type="match status" value="1"/>
</dbReference>
<feature type="binding site" evidence="7">
    <location>
        <begin position="101"/>
        <end position="107"/>
    </location>
    <ligand>
        <name>ATP</name>
        <dbReference type="ChEBI" id="CHEBI:30616"/>
    </ligand>
</feature>
<evidence type="ECO:0000256" key="7">
    <source>
        <dbReference type="HAMAP-Rule" id="MF_00639"/>
    </source>
</evidence>
<dbReference type="GO" id="GO:0071555">
    <property type="term" value="P:cell wall organization"/>
    <property type="evidence" value="ECO:0007669"/>
    <property type="project" value="UniProtKB-KW"/>
</dbReference>
<keyword evidence="3 7" id="KW-0963">Cytoplasm</keyword>
<dbReference type="InterPro" id="IPR036565">
    <property type="entry name" value="Mur-like_cat_sf"/>
</dbReference>
<dbReference type="EMBL" id="JACHHG010000004">
    <property type="protein sequence ID" value="MBB6098009.1"/>
    <property type="molecule type" value="Genomic_DNA"/>
</dbReference>
<dbReference type="GO" id="GO:0051301">
    <property type="term" value="P:cell division"/>
    <property type="evidence" value="ECO:0007669"/>
    <property type="project" value="UniProtKB-KW"/>
</dbReference>
<dbReference type="GO" id="GO:0005737">
    <property type="term" value="C:cytoplasm"/>
    <property type="evidence" value="ECO:0007669"/>
    <property type="project" value="UniProtKB-SubCell"/>
</dbReference>
<dbReference type="RefSeq" id="WP_183985989.1">
    <property type="nucleotide sequence ID" value="NZ_JACHHG010000004.1"/>
</dbReference>
<keyword evidence="7" id="KW-0573">Peptidoglycan synthesis</keyword>
<dbReference type="InterPro" id="IPR005762">
    <property type="entry name" value="MurD"/>
</dbReference>
<keyword evidence="6 7" id="KW-0067">ATP-binding</keyword>
<evidence type="ECO:0000256" key="4">
    <source>
        <dbReference type="ARBA" id="ARBA00022598"/>
    </source>
</evidence>
<dbReference type="InterPro" id="IPR013221">
    <property type="entry name" value="Mur_ligase_cen"/>
</dbReference>
<dbReference type="Gene3D" id="3.40.1190.10">
    <property type="entry name" value="Mur-like, catalytic domain"/>
    <property type="match status" value="1"/>
</dbReference>
<reference evidence="9 10" key="1">
    <citation type="submission" date="2020-08" db="EMBL/GenBank/DDBJ databases">
        <title>Genomic Encyclopedia of Type Strains, Phase IV (KMG-IV): sequencing the most valuable type-strain genomes for metagenomic binning, comparative biology and taxonomic classification.</title>
        <authorList>
            <person name="Goeker M."/>
        </authorList>
    </citation>
    <scope>NUCLEOTIDE SEQUENCE [LARGE SCALE GENOMIC DNA]</scope>
    <source>
        <strain evidence="9 10">DSM 21458</strain>
    </source>
</reference>
<protein>
    <recommendedName>
        <fullName evidence="7">UDP-N-acetylmuramoylalanine--D-glutamate ligase</fullName>
        <ecNumber evidence="7">6.3.2.9</ecNumber>
    </recommendedName>
    <alternativeName>
        <fullName evidence="7">D-glutamic acid-adding enzyme</fullName>
    </alternativeName>
    <alternativeName>
        <fullName evidence="7">UDP-N-acetylmuramoyl-L-alanyl-D-glutamate synthetase</fullName>
    </alternativeName>
</protein>
<dbReference type="HAMAP" id="MF_00639">
    <property type="entry name" value="MurD"/>
    <property type="match status" value="1"/>
</dbReference>
<comment type="caution">
    <text evidence="9">The sequence shown here is derived from an EMBL/GenBank/DDBJ whole genome shotgun (WGS) entry which is preliminary data.</text>
</comment>
<accession>A0A841I0S2</accession>
<comment type="function">
    <text evidence="7">Cell wall formation. Catalyzes the addition of glutamate to the nucleotide precursor UDP-N-acetylmuramoyl-L-alanine (UMA).</text>
</comment>
<keyword evidence="7" id="KW-0961">Cell wall biogenesis/degradation</keyword>
<keyword evidence="5 7" id="KW-0547">Nucleotide-binding</keyword>
<keyword evidence="4 7" id="KW-0436">Ligase</keyword>
<name>A0A841I0S2_9DEIO</name>
<dbReference type="Proteomes" id="UP000569951">
    <property type="component" value="Unassembled WGS sequence"/>
</dbReference>
<organism evidence="9 10">
    <name type="scientific">Deinobacterium chartae</name>
    <dbReference type="NCBI Taxonomy" id="521158"/>
    <lineage>
        <taxon>Bacteria</taxon>
        <taxon>Thermotogati</taxon>
        <taxon>Deinococcota</taxon>
        <taxon>Deinococci</taxon>
        <taxon>Deinococcales</taxon>
        <taxon>Deinococcaceae</taxon>
        <taxon>Deinobacterium</taxon>
    </lineage>
</organism>
<dbReference type="SUPFAM" id="SSF53623">
    <property type="entry name" value="MurD-like peptide ligases, catalytic domain"/>
    <property type="match status" value="1"/>
</dbReference>
<comment type="catalytic activity">
    <reaction evidence="7">
        <text>UDP-N-acetyl-alpha-D-muramoyl-L-alanine + D-glutamate + ATP = UDP-N-acetyl-alpha-D-muramoyl-L-alanyl-D-glutamate + ADP + phosphate + H(+)</text>
        <dbReference type="Rhea" id="RHEA:16429"/>
        <dbReference type="ChEBI" id="CHEBI:15378"/>
        <dbReference type="ChEBI" id="CHEBI:29986"/>
        <dbReference type="ChEBI" id="CHEBI:30616"/>
        <dbReference type="ChEBI" id="CHEBI:43474"/>
        <dbReference type="ChEBI" id="CHEBI:83898"/>
        <dbReference type="ChEBI" id="CHEBI:83900"/>
        <dbReference type="ChEBI" id="CHEBI:456216"/>
        <dbReference type="EC" id="6.3.2.9"/>
    </reaction>
</comment>
<sequence length="434" mass="46379">MDVLIYGLGRSGRAVARFVHELGWQAAWYDQQPAEQDRQLMQELGLTAGDPRGRYHWVIAAPGVPIDHPDLEVLRAQGAHIIGEVELGFLTRRTPMIGITGTAGKGSTVSATAQLLRFLGVGALEGGNIDPPLLDVIDRAEVAVVELSSFQLERVRTFRPSVAVITNLGVDHIDRHGSVDAYHAAKLNLIRNLTGEDSLIVPASLRSRVSGTPAELHSFPDRPERIVDLEGQEVLPVSGLPGGVHPANAQAALLAALSYLRQLGRSVSPEELQAALRSLRPVAGRFETVAELEGVRFIEDSIATRTLAVKAALEHAPAPIAWIVGGVDKGAELADLEEVARARVRLIVAIGQDGPRFARHFGLPSVEITGQDGRAAMHAAVRAAFEGLEGAGSVLLAPLGTSFDQFRDYKDRGQAFREAVAELEARLQSASGGA</sequence>
<dbReference type="GO" id="GO:0008360">
    <property type="term" value="P:regulation of cell shape"/>
    <property type="evidence" value="ECO:0007669"/>
    <property type="project" value="UniProtKB-KW"/>
</dbReference>
<dbReference type="GO" id="GO:0009252">
    <property type="term" value="P:peptidoglycan biosynthetic process"/>
    <property type="evidence" value="ECO:0007669"/>
    <property type="project" value="UniProtKB-UniRule"/>
</dbReference>
<proteinExistence type="inferred from homology"/>
<gene>
    <name evidence="7" type="primary">murD</name>
    <name evidence="9" type="ORF">HNR42_001432</name>
</gene>
<dbReference type="Gene3D" id="3.40.50.720">
    <property type="entry name" value="NAD(P)-binding Rossmann-like Domain"/>
    <property type="match status" value="1"/>
</dbReference>
<keyword evidence="7" id="KW-0133">Cell shape</keyword>
<evidence type="ECO:0000256" key="1">
    <source>
        <dbReference type="ARBA" id="ARBA00004496"/>
    </source>
</evidence>
<comment type="similarity">
    <text evidence="7">Belongs to the MurCDEF family.</text>
</comment>
<evidence type="ECO:0000313" key="9">
    <source>
        <dbReference type="EMBL" id="MBB6098009.1"/>
    </source>
</evidence>
<evidence type="ECO:0000313" key="10">
    <source>
        <dbReference type="Proteomes" id="UP000569951"/>
    </source>
</evidence>
<dbReference type="Gene3D" id="3.90.190.20">
    <property type="entry name" value="Mur ligase, C-terminal domain"/>
    <property type="match status" value="1"/>
</dbReference>
<evidence type="ECO:0000256" key="3">
    <source>
        <dbReference type="ARBA" id="ARBA00022490"/>
    </source>
</evidence>
<feature type="domain" description="Mur ligase central" evidence="8">
    <location>
        <begin position="99"/>
        <end position="203"/>
    </location>
</feature>
<comment type="pathway">
    <text evidence="2 7">Cell wall biogenesis; peptidoglycan biosynthesis.</text>
</comment>
<evidence type="ECO:0000256" key="5">
    <source>
        <dbReference type="ARBA" id="ARBA00022741"/>
    </source>
</evidence>
<keyword evidence="10" id="KW-1185">Reference proteome</keyword>
<evidence type="ECO:0000259" key="8">
    <source>
        <dbReference type="Pfam" id="PF08245"/>
    </source>
</evidence>
<comment type="subcellular location">
    <subcellularLocation>
        <location evidence="1 7">Cytoplasm</location>
    </subcellularLocation>
</comment>
<dbReference type="GO" id="GO:0005524">
    <property type="term" value="F:ATP binding"/>
    <property type="evidence" value="ECO:0007669"/>
    <property type="project" value="UniProtKB-UniRule"/>
</dbReference>
<keyword evidence="7" id="KW-0131">Cell cycle</keyword>
<dbReference type="AlphaFoldDB" id="A0A841I0S2"/>
<dbReference type="InterPro" id="IPR036615">
    <property type="entry name" value="Mur_ligase_C_dom_sf"/>
</dbReference>
<dbReference type="EC" id="6.3.2.9" evidence="7"/>
<keyword evidence="7" id="KW-0132">Cell division</keyword>
<dbReference type="PANTHER" id="PTHR43692">
    <property type="entry name" value="UDP-N-ACETYLMURAMOYLALANINE--D-GLUTAMATE LIGASE"/>
    <property type="match status" value="1"/>
</dbReference>
<dbReference type="Pfam" id="PF08245">
    <property type="entry name" value="Mur_ligase_M"/>
    <property type="match status" value="1"/>
</dbReference>
<evidence type="ECO:0000256" key="2">
    <source>
        <dbReference type="ARBA" id="ARBA00004752"/>
    </source>
</evidence>